<dbReference type="HAMAP" id="MF_01805">
    <property type="entry name" value="ScpA"/>
    <property type="match status" value="1"/>
</dbReference>
<keyword evidence="3" id="KW-0131">Cell cycle</keyword>
<gene>
    <name evidence="3 4" type="primary">scpA</name>
    <name evidence="4" type="ORF">KIM322_07210</name>
</gene>
<dbReference type="PANTHER" id="PTHR33969:SF2">
    <property type="entry name" value="SEGREGATION AND CONDENSATION PROTEIN A"/>
    <property type="match status" value="1"/>
</dbReference>
<sequence length="245" mass="27874">MTSNLTLELPNFEGPLDLLLHLIKSQKIDIYDIPIAQITSQYLAYLHEMQRLNLTIAGEYFVMSSMLLRIKSQSLLPQNDFVDEDEPEVDPREELVQQLIQYSVFKKVSTYLKKRNDEVPITAAKEESVPLTKQVNPLPPGQITSAELARTLVVVLQRLKIRQPDAVSVGISEASITEMIEFLHEQLARQQKVSFFACTSQIKSLSDIIGLFLALLELCKKQEIRVEQSRTFGDLELERIDSDGK</sequence>
<dbReference type="Proteomes" id="UP001321741">
    <property type="component" value="Chromosome"/>
</dbReference>
<protein>
    <recommendedName>
        <fullName evidence="2 3">Segregation and condensation protein A</fullName>
    </recommendedName>
</protein>
<comment type="subcellular location">
    <subcellularLocation>
        <location evidence="3">Cytoplasm</location>
    </subcellularLocation>
    <text evidence="3">Associated with two foci at the outer edges of the nucleoid region in young cells, and at four foci within both cell halves in older cells.</text>
</comment>
<evidence type="ECO:0000256" key="3">
    <source>
        <dbReference type="HAMAP-Rule" id="MF_01805"/>
    </source>
</evidence>
<dbReference type="PANTHER" id="PTHR33969">
    <property type="entry name" value="SEGREGATION AND CONDENSATION PROTEIN A"/>
    <property type="match status" value="1"/>
</dbReference>
<reference evidence="4 5" key="1">
    <citation type="journal article" date="2023" name="Microbiol. Spectr.">
        <title>Symbiosis of Carpenter Bees with Uncharacterized Lactic Acid Bacteria Showing NAD Auxotrophy.</title>
        <authorList>
            <person name="Kawasaki S."/>
            <person name="Ozawa K."/>
            <person name="Mori T."/>
            <person name="Yamamoto A."/>
            <person name="Ito M."/>
            <person name="Ohkuma M."/>
            <person name="Sakamoto M."/>
            <person name="Matsutani M."/>
        </authorList>
    </citation>
    <scope>NUCLEOTIDE SEQUENCE [LARGE SCALE GENOMIC DNA]</scope>
    <source>
        <strain evidence="4 5">Kim32-2</strain>
    </source>
</reference>
<comment type="subunit">
    <text evidence="3">Component of a cohesin-like complex composed of ScpA, ScpB and the Smc homodimer, in which ScpA and ScpB bind to the head domain of Smc. The presence of the three proteins is required for the association of the complex with DNA.</text>
</comment>
<evidence type="ECO:0000313" key="5">
    <source>
        <dbReference type="Proteomes" id="UP001321741"/>
    </source>
</evidence>
<dbReference type="Pfam" id="PF02616">
    <property type="entry name" value="SMC_ScpA"/>
    <property type="match status" value="1"/>
</dbReference>
<proteinExistence type="inferred from homology"/>
<organism evidence="4 5">
    <name type="scientific">Lactobacillus xylocopicola</name>
    <dbReference type="NCBI Taxonomy" id="2976676"/>
    <lineage>
        <taxon>Bacteria</taxon>
        <taxon>Bacillati</taxon>
        <taxon>Bacillota</taxon>
        <taxon>Bacilli</taxon>
        <taxon>Lactobacillales</taxon>
        <taxon>Lactobacillaceae</taxon>
        <taxon>Lactobacillus</taxon>
    </lineage>
</organism>
<evidence type="ECO:0000313" key="4">
    <source>
        <dbReference type="EMBL" id="BDR60460.1"/>
    </source>
</evidence>
<keyword evidence="3" id="KW-0963">Cytoplasm</keyword>
<dbReference type="InterPro" id="IPR003768">
    <property type="entry name" value="ScpA"/>
</dbReference>
<evidence type="ECO:0000256" key="2">
    <source>
        <dbReference type="ARBA" id="ARBA00044777"/>
    </source>
</evidence>
<dbReference type="InterPro" id="IPR023093">
    <property type="entry name" value="ScpA-like_C"/>
</dbReference>
<dbReference type="RefSeq" id="WP_425604664.1">
    <property type="nucleotide sequence ID" value="NZ_AP026803.1"/>
</dbReference>
<name>A0ABM8BGR4_9LACO</name>
<dbReference type="Gene3D" id="6.10.250.2410">
    <property type="match status" value="1"/>
</dbReference>
<keyword evidence="1 3" id="KW-0159">Chromosome partition</keyword>
<dbReference type="Gene3D" id="1.10.10.580">
    <property type="entry name" value="Structural maintenance of chromosome 1. Chain E"/>
    <property type="match status" value="1"/>
</dbReference>
<evidence type="ECO:0000256" key="1">
    <source>
        <dbReference type="ARBA" id="ARBA00022829"/>
    </source>
</evidence>
<dbReference type="EMBL" id="AP026803">
    <property type="protein sequence ID" value="BDR60460.1"/>
    <property type="molecule type" value="Genomic_DNA"/>
</dbReference>
<comment type="similarity">
    <text evidence="3">Belongs to the ScpA family.</text>
</comment>
<keyword evidence="5" id="KW-1185">Reference proteome</keyword>
<keyword evidence="3" id="KW-0132">Cell division</keyword>
<comment type="function">
    <text evidence="3">Participates in chromosomal partition during cell division. May act via the formation of a condensin-like complex containing Smc and ScpB that pull DNA away from mid-cell into both cell halves.</text>
</comment>
<accession>A0ABM8BGR4</accession>